<dbReference type="PROSITE" id="PS50850">
    <property type="entry name" value="MFS"/>
    <property type="match status" value="1"/>
</dbReference>
<dbReference type="AlphaFoldDB" id="A0A067QRG2"/>
<dbReference type="InterPro" id="IPR005828">
    <property type="entry name" value="MFS_sugar_transport-like"/>
</dbReference>
<evidence type="ECO:0000256" key="3">
    <source>
        <dbReference type="ARBA" id="ARBA00022692"/>
    </source>
</evidence>
<dbReference type="InParanoid" id="A0A067QRG2"/>
<sequence length="72" mass="7856">VMFFSTKIFRMAQLDDKSAQYATLGMGAVNVFMTLVSMVIVEKAGRKTLLLIGFAGMCVTTVLLTISLAYVQ</sequence>
<dbReference type="InterPro" id="IPR005829">
    <property type="entry name" value="Sugar_transporter_CS"/>
</dbReference>
<organism evidence="8 9">
    <name type="scientific">Zootermopsis nevadensis</name>
    <name type="common">Dampwood termite</name>
    <dbReference type="NCBI Taxonomy" id="136037"/>
    <lineage>
        <taxon>Eukaryota</taxon>
        <taxon>Metazoa</taxon>
        <taxon>Ecdysozoa</taxon>
        <taxon>Arthropoda</taxon>
        <taxon>Hexapoda</taxon>
        <taxon>Insecta</taxon>
        <taxon>Pterygota</taxon>
        <taxon>Neoptera</taxon>
        <taxon>Polyneoptera</taxon>
        <taxon>Dictyoptera</taxon>
        <taxon>Blattodea</taxon>
        <taxon>Blattoidea</taxon>
        <taxon>Termitoidae</taxon>
        <taxon>Termopsidae</taxon>
        <taxon>Zootermopsis</taxon>
    </lineage>
</organism>
<keyword evidence="8" id="KW-0762">Sugar transport</keyword>
<name>A0A067QRG2_ZOONE</name>
<accession>A0A067QRG2</accession>
<evidence type="ECO:0000313" key="9">
    <source>
        <dbReference type="Proteomes" id="UP000027135"/>
    </source>
</evidence>
<dbReference type="InterPro" id="IPR036259">
    <property type="entry name" value="MFS_trans_sf"/>
</dbReference>
<keyword evidence="2" id="KW-0813">Transport</keyword>
<evidence type="ECO:0000256" key="4">
    <source>
        <dbReference type="ARBA" id="ARBA00022989"/>
    </source>
</evidence>
<evidence type="ECO:0000256" key="1">
    <source>
        <dbReference type="ARBA" id="ARBA00004141"/>
    </source>
</evidence>
<proteinExistence type="predicted"/>
<dbReference type="PANTHER" id="PTHR23503:SF8">
    <property type="entry name" value="FACILITATED GLUCOSE TRANSPORTER PROTEIN 1"/>
    <property type="match status" value="1"/>
</dbReference>
<dbReference type="Gene3D" id="1.20.1250.20">
    <property type="entry name" value="MFS general substrate transporter like domains"/>
    <property type="match status" value="1"/>
</dbReference>
<evidence type="ECO:0000256" key="2">
    <source>
        <dbReference type="ARBA" id="ARBA00022448"/>
    </source>
</evidence>
<keyword evidence="3 6" id="KW-0812">Transmembrane</keyword>
<feature type="domain" description="Major facilitator superfamily (MFS) profile" evidence="7">
    <location>
        <begin position="1"/>
        <end position="72"/>
    </location>
</feature>
<comment type="subcellular location">
    <subcellularLocation>
        <location evidence="1">Membrane</location>
        <topology evidence="1">Multi-pass membrane protein</topology>
    </subcellularLocation>
</comment>
<keyword evidence="9" id="KW-1185">Reference proteome</keyword>
<reference evidence="8 9" key="1">
    <citation type="journal article" date="2014" name="Nat. Commun.">
        <title>Molecular traces of alternative social organization in a termite genome.</title>
        <authorList>
            <person name="Terrapon N."/>
            <person name="Li C."/>
            <person name="Robertson H.M."/>
            <person name="Ji L."/>
            <person name="Meng X."/>
            <person name="Booth W."/>
            <person name="Chen Z."/>
            <person name="Childers C.P."/>
            <person name="Glastad K.M."/>
            <person name="Gokhale K."/>
            <person name="Gowin J."/>
            <person name="Gronenberg W."/>
            <person name="Hermansen R.A."/>
            <person name="Hu H."/>
            <person name="Hunt B.G."/>
            <person name="Huylmans A.K."/>
            <person name="Khalil S.M."/>
            <person name="Mitchell R.D."/>
            <person name="Munoz-Torres M.C."/>
            <person name="Mustard J.A."/>
            <person name="Pan H."/>
            <person name="Reese J.T."/>
            <person name="Scharf M.E."/>
            <person name="Sun F."/>
            <person name="Vogel H."/>
            <person name="Xiao J."/>
            <person name="Yang W."/>
            <person name="Yang Z."/>
            <person name="Yang Z."/>
            <person name="Zhou J."/>
            <person name="Zhu J."/>
            <person name="Brent C.S."/>
            <person name="Elsik C.G."/>
            <person name="Goodisman M.A."/>
            <person name="Liberles D.A."/>
            <person name="Roe R.M."/>
            <person name="Vargo E.L."/>
            <person name="Vilcinskas A."/>
            <person name="Wang J."/>
            <person name="Bornberg-Bauer E."/>
            <person name="Korb J."/>
            <person name="Zhang G."/>
            <person name="Liebig J."/>
        </authorList>
    </citation>
    <scope>NUCLEOTIDE SEQUENCE [LARGE SCALE GENOMIC DNA]</scope>
    <source>
        <tissue evidence="8">Whole organism</tissue>
    </source>
</reference>
<evidence type="ECO:0000256" key="6">
    <source>
        <dbReference type="SAM" id="Phobius"/>
    </source>
</evidence>
<evidence type="ECO:0000313" key="8">
    <source>
        <dbReference type="EMBL" id="KDQ65316.1"/>
    </source>
</evidence>
<dbReference type="GO" id="GO:0015149">
    <property type="term" value="F:hexose transmembrane transporter activity"/>
    <property type="evidence" value="ECO:0007669"/>
    <property type="project" value="TreeGrafter"/>
</dbReference>
<feature type="non-terminal residue" evidence="8">
    <location>
        <position position="72"/>
    </location>
</feature>
<dbReference type="GO" id="GO:0016020">
    <property type="term" value="C:membrane"/>
    <property type="evidence" value="ECO:0007669"/>
    <property type="project" value="UniProtKB-SubCell"/>
</dbReference>
<feature type="transmembrane region" description="Helical" evidence="6">
    <location>
        <begin position="20"/>
        <end position="41"/>
    </location>
</feature>
<dbReference type="InterPro" id="IPR045263">
    <property type="entry name" value="GLUT"/>
</dbReference>
<dbReference type="PROSITE" id="PS00216">
    <property type="entry name" value="SUGAR_TRANSPORT_1"/>
    <property type="match status" value="1"/>
</dbReference>
<protein>
    <submittedName>
        <fullName evidence="8">Solute carrier family 2, facilitated glucose transporter member 4</fullName>
    </submittedName>
</protein>
<feature type="non-terminal residue" evidence="8">
    <location>
        <position position="1"/>
    </location>
</feature>
<dbReference type="PANTHER" id="PTHR23503">
    <property type="entry name" value="SOLUTE CARRIER FAMILY 2"/>
    <property type="match status" value="1"/>
</dbReference>
<keyword evidence="4 6" id="KW-1133">Transmembrane helix</keyword>
<evidence type="ECO:0000256" key="5">
    <source>
        <dbReference type="ARBA" id="ARBA00023136"/>
    </source>
</evidence>
<feature type="transmembrane region" description="Helical" evidence="6">
    <location>
        <begin position="48"/>
        <end position="71"/>
    </location>
</feature>
<dbReference type="Pfam" id="PF00083">
    <property type="entry name" value="Sugar_tr"/>
    <property type="match status" value="1"/>
</dbReference>
<dbReference type="SUPFAM" id="SSF103473">
    <property type="entry name" value="MFS general substrate transporter"/>
    <property type="match status" value="1"/>
</dbReference>
<dbReference type="EMBL" id="KK892385">
    <property type="protein sequence ID" value="KDQ65316.1"/>
    <property type="molecule type" value="Genomic_DNA"/>
</dbReference>
<keyword evidence="5 6" id="KW-0472">Membrane</keyword>
<evidence type="ECO:0000259" key="7">
    <source>
        <dbReference type="PROSITE" id="PS50850"/>
    </source>
</evidence>
<dbReference type="eggNOG" id="KOG0569">
    <property type="taxonomic scope" value="Eukaryota"/>
</dbReference>
<dbReference type="InterPro" id="IPR020846">
    <property type="entry name" value="MFS_dom"/>
</dbReference>
<dbReference type="Proteomes" id="UP000027135">
    <property type="component" value="Unassembled WGS sequence"/>
</dbReference>
<gene>
    <name evidence="8" type="ORF">L798_00020</name>
</gene>